<dbReference type="PRINTS" id="PR00869">
    <property type="entry name" value="DNAPOLX"/>
</dbReference>
<dbReference type="GO" id="GO:0005634">
    <property type="term" value="C:nucleus"/>
    <property type="evidence" value="ECO:0007669"/>
    <property type="project" value="UniProtKB-SubCell"/>
</dbReference>
<comment type="caution">
    <text evidence="15">The sequence shown here is derived from an EMBL/GenBank/DDBJ whole genome shotgun (WGS) entry which is preliminary data.</text>
</comment>
<dbReference type="PANTHER" id="PTHR11276">
    <property type="entry name" value="DNA POLYMERASE TYPE-X FAMILY MEMBER"/>
    <property type="match status" value="1"/>
</dbReference>
<comment type="subcellular location">
    <subcellularLocation>
        <location evidence="2">Nucleus</location>
    </subcellularLocation>
</comment>
<evidence type="ECO:0000256" key="1">
    <source>
        <dbReference type="ARBA" id="ARBA00001936"/>
    </source>
</evidence>
<dbReference type="SUPFAM" id="SSF52113">
    <property type="entry name" value="BRCT domain"/>
    <property type="match status" value="1"/>
</dbReference>
<keyword evidence="8" id="KW-0235">DNA replication</keyword>
<dbReference type="InterPro" id="IPR027421">
    <property type="entry name" value="DNA_pol_lamdba_lyase_dom_sf"/>
</dbReference>
<proteinExistence type="inferred from homology"/>
<evidence type="ECO:0000259" key="14">
    <source>
        <dbReference type="PROSITE" id="PS50172"/>
    </source>
</evidence>
<dbReference type="PRINTS" id="PR00870">
    <property type="entry name" value="DNAPOLXBETA"/>
</dbReference>
<feature type="region of interest" description="Disordered" evidence="13">
    <location>
        <begin position="30"/>
        <end position="69"/>
    </location>
</feature>
<evidence type="ECO:0000256" key="13">
    <source>
        <dbReference type="SAM" id="MobiDB-lite"/>
    </source>
</evidence>
<dbReference type="InterPro" id="IPR002054">
    <property type="entry name" value="DNA-dir_DNA_pol_X"/>
</dbReference>
<dbReference type="Pfam" id="PF14792">
    <property type="entry name" value="DNA_pol_B_palm"/>
    <property type="match status" value="1"/>
</dbReference>
<protein>
    <recommendedName>
        <fullName evidence="4">DNA polymerase lambda</fullName>
    </recommendedName>
</protein>
<dbReference type="Gene3D" id="3.30.210.10">
    <property type="entry name" value="DNA polymerase, thumb domain"/>
    <property type="match status" value="1"/>
</dbReference>
<dbReference type="Gene3D" id="3.30.460.10">
    <property type="entry name" value="Beta Polymerase, domain 2"/>
    <property type="match status" value="1"/>
</dbReference>
<dbReference type="InterPro" id="IPR022312">
    <property type="entry name" value="DNA_pol_X"/>
</dbReference>
<dbReference type="InterPro" id="IPR028207">
    <property type="entry name" value="DNA_pol_B_palm_palm"/>
</dbReference>
<feature type="region of interest" description="Disordered" evidence="13">
    <location>
        <begin position="110"/>
        <end position="144"/>
    </location>
</feature>
<reference evidence="15" key="1">
    <citation type="journal article" date="2023" name="Genome Biol. Evol.">
        <title>First Whole Genome Sequence and Flow Cytometry Genome Size Data for the Lichen-Forming Fungus Ramalina farinacea (Ascomycota).</title>
        <authorList>
            <person name="Llewellyn T."/>
            <person name="Mian S."/>
            <person name="Hill R."/>
            <person name="Leitch I.J."/>
            <person name="Gaya E."/>
        </authorList>
    </citation>
    <scope>NUCLEOTIDE SEQUENCE</scope>
    <source>
        <strain evidence="15">LIQ254RAFAR</strain>
    </source>
</reference>
<evidence type="ECO:0000313" key="15">
    <source>
        <dbReference type="EMBL" id="MDI1490726.1"/>
    </source>
</evidence>
<dbReference type="InterPro" id="IPR043519">
    <property type="entry name" value="NT_sf"/>
</dbReference>
<sequence>MEKEEKEALFKELWALDDDVEDEDEGVIEIPRLPSTSRHQSRHSHVSLSSSNTNRPVTSLVPQPNIGLSRTTSAPQIAAVTAATVNNPFHLTRPQRRSTAAAHPLSAGKTCIDLTQPPKPTRLPVAPASKMASRASAKRKREPELQIQPEEKRVFKDSSFFFYPNDDAQAARNFRIRRFREYGGTWVREWRPEAITHVILDRGLTFQNLRDGLMLDAIPEHLVVVNENFPADCIEFGLMVRPTQWMYEVKDPEKEAKAAPAADQSKDSGGSLQLKPVKTPKGFDVTPSRTESSGSDFMFGCTWDAASKSPTFQRPQTPSPAFKKHEDALSEAIVEAQATKDLPLDFDEDADDGSSAGSTSALDLGDADSEEEQPRPRSKKSKPTRSSNWQERFSCMSSNDGKSGASNPNARTIEILQEMANYYDTTKDHWLTTSAEAIQIPFIGQRLADKIEEIVWTNKLRRLDNTKLDANDETLQKFLQMYGVGFAQATRWIEQGHRSLNDLITKASLTRNQKIGVAHYDDFNTRIPRDEMQQHDRYIRDFAVKIDKTLHFTIGGSYRRGSADSGDIDFIITKSEPASLDTIRTIMVDTIIPRLFDAGYLKCGLATTSSRESGGSKWHGACCLPPSPSSPTSTPEPAQQIWRRIDFLFVPPAEIGAALIYFTGNDIFNRSIRLLASKKGMRLNQRGLWKDVMRGPRRSKVNEGTLVEGKDERVIFEKLGVPWREPWERVC</sequence>
<keyword evidence="5" id="KW-0237">DNA synthesis</keyword>
<feature type="compositionally biased region" description="Low complexity" evidence="13">
    <location>
        <begin position="46"/>
        <end position="55"/>
    </location>
</feature>
<dbReference type="AlphaFoldDB" id="A0AA43TTA9"/>
<feature type="active site" description="Nucleophile; Schiff-base intermediate with DNA; for 5'-dRP lyase activity" evidence="12">
    <location>
        <position position="450"/>
    </location>
</feature>
<evidence type="ECO:0000256" key="10">
    <source>
        <dbReference type="ARBA" id="ARBA00023239"/>
    </source>
</evidence>
<dbReference type="CDD" id="cd00141">
    <property type="entry name" value="NT_POLXc"/>
    <property type="match status" value="1"/>
</dbReference>
<evidence type="ECO:0000256" key="4">
    <source>
        <dbReference type="ARBA" id="ARBA00016513"/>
    </source>
</evidence>
<feature type="region of interest" description="Disordered" evidence="13">
    <location>
        <begin position="340"/>
        <end position="408"/>
    </location>
</feature>
<dbReference type="PROSITE" id="PS50172">
    <property type="entry name" value="BRCT"/>
    <property type="match status" value="1"/>
</dbReference>
<feature type="compositionally biased region" description="Polar residues" evidence="13">
    <location>
        <begin position="388"/>
        <end position="408"/>
    </location>
</feature>
<evidence type="ECO:0000313" key="16">
    <source>
        <dbReference type="Proteomes" id="UP001161017"/>
    </source>
</evidence>
<dbReference type="Pfam" id="PF10391">
    <property type="entry name" value="DNA_pol_lambd_f"/>
    <property type="match status" value="1"/>
</dbReference>
<feature type="region of interest" description="Disordered" evidence="13">
    <location>
        <begin position="256"/>
        <end position="292"/>
    </location>
</feature>
<comment type="cofactor">
    <cofactor evidence="1">
        <name>Mn(2+)</name>
        <dbReference type="ChEBI" id="CHEBI:29035"/>
    </cofactor>
</comment>
<keyword evidence="10" id="KW-0456">Lyase</keyword>
<feature type="compositionally biased region" description="Low complexity" evidence="13">
    <location>
        <begin position="353"/>
        <end position="364"/>
    </location>
</feature>
<dbReference type="Pfam" id="PF14791">
    <property type="entry name" value="DNA_pol_B_thumb"/>
    <property type="match status" value="1"/>
</dbReference>
<name>A0AA43TTA9_9LECA</name>
<evidence type="ECO:0000256" key="9">
    <source>
        <dbReference type="ARBA" id="ARBA00022723"/>
    </source>
</evidence>
<dbReference type="InterPro" id="IPR037160">
    <property type="entry name" value="DNA_Pol_thumb_sf"/>
</dbReference>
<evidence type="ECO:0000256" key="6">
    <source>
        <dbReference type="ARBA" id="ARBA00022679"/>
    </source>
</evidence>
<dbReference type="Gene3D" id="3.40.50.10190">
    <property type="entry name" value="BRCT domain"/>
    <property type="match status" value="1"/>
</dbReference>
<feature type="compositionally biased region" description="Polar residues" evidence="13">
    <location>
        <begin position="56"/>
        <end position="69"/>
    </location>
</feature>
<dbReference type="InterPro" id="IPR036420">
    <property type="entry name" value="BRCT_dom_sf"/>
</dbReference>
<dbReference type="SUPFAM" id="SSF81585">
    <property type="entry name" value="PsbU/PolX domain-like"/>
    <property type="match status" value="1"/>
</dbReference>
<dbReference type="SUPFAM" id="SSF81301">
    <property type="entry name" value="Nucleotidyltransferase"/>
    <property type="match status" value="1"/>
</dbReference>
<dbReference type="InterPro" id="IPR002008">
    <property type="entry name" value="DNA_pol_X_beta-like"/>
</dbReference>
<evidence type="ECO:0000256" key="5">
    <source>
        <dbReference type="ARBA" id="ARBA00022634"/>
    </source>
</evidence>
<keyword evidence="7" id="KW-0548">Nucleotidyltransferase</keyword>
<keyword evidence="11" id="KW-0539">Nucleus</keyword>
<gene>
    <name evidence="15" type="ORF">OHK93_001930</name>
</gene>
<evidence type="ECO:0000256" key="12">
    <source>
        <dbReference type="PIRSR" id="PIRSR622312-50"/>
    </source>
</evidence>
<dbReference type="Proteomes" id="UP001161017">
    <property type="component" value="Unassembled WGS sequence"/>
</dbReference>
<dbReference type="InterPro" id="IPR001357">
    <property type="entry name" value="BRCT_dom"/>
</dbReference>
<evidence type="ECO:0000256" key="7">
    <source>
        <dbReference type="ARBA" id="ARBA00022695"/>
    </source>
</evidence>
<dbReference type="SMART" id="SM00483">
    <property type="entry name" value="POLXc"/>
    <property type="match status" value="1"/>
</dbReference>
<keyword evidence="6" id="KW-0808">Transferase</keyword>
<keyword evidence="9" id="KW-0479">Metal-binding</keyword>
<dbReference type="PANTHER" id="PTHR11276:SF28">
    <property type="entry name" value="DNA POLYMERASE LAMBDA"/>
    <property type="match status" value="1"/>
</dbReference>
<keyword evidence="16" id="KW-1185">Reference proteome</keyword>
<evidence type="ECO:0000256" key="11">
    <source>
        <dbReference type="ARBA" id="ARBA00023242"/>
    </source>
</evidence>
<dbReference type="SUPFAM" id="SSF47802">
    <property type="entry name" value="DNA polymerase beta, N-terminal domain-like"/>
    <property type="match status" value="1"/>
</dbReference>
<feature type="domain" description="BRCT" evidence="14">
    <location>
        <begin position="150"/>
        <end position="247"/>
    </location>
</feature>
<dbReference type="GO" id="GO:0016829">
    <property type="term" value="F:lyase activity"/>
    <property type="evidence" value="ECO:0007669"/>
    <property type="project" value="UniProtKB-KW"/>
</dbReference>
<dbReference type="InterPro" id="IPR018944">
    <property type="entry name" value="DNA_pol_lambd_fingers_domain"/>
</dbReference>
<dbReference type="GO" id="GO:0003677">
    <property type="term" value="F:DNA binding"/>
    <property type="evidence" value="ECO:0007669"/>
    <property type="project" value="InterPro"/>
</dbReference>
<dbReference type="Gene3D" id="1.10.150.110">
    <property type="entry name" value="DNA polymerase beta, N-terminal domain-like"/>
    <property type="match status" value="1"/>
</dbReference>
<dbReference type="FunFam" id="1.10.150.20:FF:000010">
    <property type="entry name" value="DNA polymerase lambda"/>
    <property type="match status" value="1"/>
</dbReference>
<evidence type="ECO:0000256" key="3">
    <source>
        <dbReference type="ARBA" id="ARBA00008323"/>
    </source>
</evidence>
<dbReference type="EMBL" id="JAPUFD010000012">
    <property type="protein sequence ID" value="MDI1490726.1"/>
    <property type="molecule type" value="Genomic_DNA"/>
</dbReference>
<dbReference type="GO" id="GO:0003887">
    <property type="term" value="F:DNA-directed DNA polymerase activity"/>
    <property type="evidence" value="ECO:0007669"/>
    <property type="project" value="InterPro"/>
</dbReference>
<dbReference type="GO" id="GO:0046872">
    <property type="term" value="F:metal ion binding"/>
    <property type="evidence" value="ECO:0007669"/>
    <property type="project" value="UniProtKB-KW"/>
</dbReference>
<evidence type="ECO:0000256" key="8">
    <source>
        <dbReference type="ARBA" id="ARBA00022705"/>
    </source>
</evidence>
<dbReference type="Gene3D" id="1.10.150.20">
    <property type="entry name" value="5' to 3' exonuclease, C-terminal subdomain"/>
    <property type="match status" value="1"/>
</dbReference>
<dbReference type="GO" id="GO:0006303">
    <property type="term" value="P:double-strand break repair via nonhomologous end joining"/>
    <property type="evidence" value="ECO:0007669"/>
    <property type="project" value="TreeGrafter"/>
</dbReference>
<dbReference type="FunFam" id="3.30.210.10:FF:000001">
    <property type="entry name" value="DNA polymerase lambda"/>
    <property type="match status" value="1"/>
</dbReference>
<dbReference type="InterPro" id="IPR029398">
    <property type="entry name" value="PolB_thumb"/>
</dbReference>
<feature type="compositionally biased region" description="Low complexity" evidence="13">
    <location>
        <begin position="126"/>
        <end position="135"/>
    </location>
</feature>
<accession>A0AA43TTA9</accession>
<organism evidence="15 16">
    <name type="scientific">Ramalina farinacea</name>
    <dbReference type="NCBI Taxonomy" id="258253"/>
    <lineage>
        <taxon>Eukaryota</taxon>
        <taxon>Fungi</taxon>
        <taxon>Dikarya</taxon>
        <taxon>Ascomycota</taxon>
        <taxon>Pezizomycotina</taxon>
        <taxon>Lecanoromycetes</taxon>
        <taxon>OSLEUM clade</taxon>
        <taxon>Lecanoromycetidae</taxon>
        <taxon>Lecanorales</taxon>
        <taxon>Lecanorineae</taxon>
        <taxon>Ramalinaceae</taxon>
        <taxon>Ramalina</taxon>
    </lineage>
</organism>
<comment type="similarity">
    <text evidence="3">Belongs to the DNA polymerase type-X family.</text>
</comment>
<evidence type="ECO:0000256" key="2">
    <source>
        <dbReference type="ARBA" id="ARBA00004123"/>
    </source>
</evidence>